<name>C5FMD1_ARTOC</name>
<keyword evidence="2" id="KW-1185">Reference proteome</keyword>
<accession>C5FMD1</accession>
<proteinExistence type="predicted"/>
<dbReference type="HOGENOM" id="CLU_1723645_0_0_1"/>
<dbReference type="AlphaFoldDB" id="C5FMD1"/>
<reference evidence="2" key="1">
    <citation type="journal article" date="2012" name="MBio">
        <title>Comparative genome analysis of Trichophyton rubrum and related dermatophytes reveals candidate genes involved in infection.</title>
        <authorList>
            <person name="Martinez D.A."/>
            <person name="Oliver B.G."/>
            <person name="Graeser Y."/>
            <person name="Goldberg J.M."/>
            <person name="Li W."/>
            <person name="Martinez-Rossi N.M."/>
            <person name="Monod M."/>
            <person name="Shelest E."/>
            <person name="Barton R.C."/>
            <person name="Birch E."/>
            <person name="Brakhage A.A."/>
            <person name="Chen Z."/>
            <person name="Gurr S.J."/>
            <person name="Heiman D."/>
            <person name="Heitman J."/>
            <person name="Kosti I."/>
            <person name="Rossi A."/>
            <person name="Saif S."/>
            <person name="Samalova M."/>
            <person name="Saunders C.W."/>
            <person name="Shea T."/>
            <person name="Summerbell R.C."/>
            <person name="Xu J."/>
            <person name="Young S."/>
            <person name="Zeng Q."/>
            <person name="Birren B.W."/>
            <person name="Cuomo C.A."/>
            <person name="White T.C."/>
        </authorList>
    </citation>
    <scope>NUCLEOTIDE SEQUENCE [LARGE SCALE GENOMIC DNA]</scope>
    <source>
        <strain evidence="2">ATCC MYA-4605 / CBS 113480</strain>
    </source>
</reference>
<dbReference type="GeneID" id="9229671"/>
<dbReference type="VEuPathDB" id="FungiDB:MCYG_03853"/>
<gene>
    <name evidence="1" type="ORF">MCYG_03853</name>
</gene>
<evidence type="ECO:0000313" key="1">
    <source>
        <dbReference type="EMBL" id="EEQ31034.1"/>
    </source>
</evidence>
<organism evidence="1 2">
    <name type="scientific">Arthroderma otae (strain ATCC MYA-4605 / CBS 113480)</name>
    <name type="common">Microsporum canis</name>
    <dbReference type="NCBI Taxonomy" id="554155"/>
    <lineage>
        <taxon>Eukaryota</taxon>
        <taxon>Fungi</taxon>
        <taxon>Dikarya</taxon>
        <taxon>Ascomycota</taxon>
        <taxon>Pezizomycotina</taxon>
        <taxon>Eurotiomycetes</taxon>
        <taxon>Eurotiomycetidae</taxon>
        <taxon>Onygenales</taxon>
        <taxon>Arthrodermataceae</taxon>
        <taxon>Microsporum</taxon>
    </lineage>
</organism>
<protein>
    <submittedName>
        <fullName evidence="1">Uncharacterized protein</fullName>
    </submittedName>
</protein>
<dbReference type="OrthoDB" id="10411034at2759"/>
<dbReference type="eggNOG" id="ENOG502R8FX">
    <property type="taxonomic scope" value="Eukaryota"/>
</dbReference>
<dbReference type="RefSeq" id="XP_002848347.1">
    <property type="nucleotide sequence ID" value="XM_002848301.1"/>
</dbReference>
<evidence type="ECO:0000313" key="2">
    <source>
        <dbReference type="Proteomes" id="UP000002035"/>
    </source>
</evidence>
<dbReference type="Proteomes" id="UP000002035">
    <property type="component" value="Unassembled WGS sequence"/>
</dbReference>
<dbReference type="EMBL" id="DS995703">
    <property type="protein sequence ID" value="EEQ31034.1"/>
    <property type="molecule type" value="Genomic_DNA"/>
</dbReference>
<sequence length="126" mass="14468">MARASDALPEKAKREIFRARRLVRRLRSSRLYCGPLSVENDSPICSVESKGSSLYNPLRCASSFNDLFHHYQDKSNLYKQLQSFYFNFSSFEQEITYLFEMESYVAPTQTTSPVNARGSTGQCIVM</sequence>